<evidence type="ECO:0000256" key="3">
    <source>
        <dbReference type="ARBA" id="ARBA00022692"/>
    </source>
</evidence>
<keyword evidence="6" id="KW-0807">Transducer</keyword>
<reference evidence="8" key="1">
    <citation type="submission" date="2023-03" db="EMBL/GenBank/DDBJ databases">
        <title>Draft assemblies of triclosan tolerant bacteria isolated from returned activated sludge.</title>
        <authorList>
            <person name="Van Hamelsveld S."/>
        </authorList>
    </citation>
    <scope>NUCLEOTIDE SEQUENCE</scope>
    <source>
        <strain evidence="8">GW210015_S63</strain>
    </source>
</reference>
<dbReference type="Pfam" id="PF02203">
    <property type="entry name" value="TarH"/>
    <property type="match status" value="1"/>
</dbReference>
<keyword evidence="2" id="KW-1003">Cell membrane</keyword>
<dbReference type="AlphaFoldDB" id="A0AAW6NYP3"/>
<protein>
    <submittedName>
        <fullName evidence="8">Tar ligand binding domain-containing protein</fullName>
    </submittedName>
</protein>
<sequence length="59" mass="6497">MLSKLKIRTGMLIVLAALAAALLLSILTGWNSARSSDQQIQSLNRVAVELNDMVLRFKL</sequence>
<comment type="caution">
    <text evidence="8">The sequence shown here is derived from an EMBL/GenBank/DDBJ whole genome shotgun (WGS) entry which is preliminary data.</text>
</comment>
<dbReference type="Proteomes" id="UP001220662">
    <property type="component" value="Unassembled WGS sequence"/>
</dbReference>
<organism evidence="8 9">
    <name type="scientific">Pseudomonas citronellolis</name>
    <dbReference type="NCBI Taxonomy" id="53408"/>
    <lineage>
        <taxon>Bacteria</taxon>
        <taxon>Pseudomonadati</taxon>
        <taxon>Pseudomonadota</taxon>
        <taxon>Gammaproteobacteria</taxon>
        <taxon>Pseudomonadales</taxon>
        <taxon>Pseudomonadaceae</taxon>
        <taxon>Pseudomonas</taxon>
    </lineage>
</organism>
<keyword evidence="4" id="KW-1133">Transmembrane helix</keyword>
<dbReference type="EMBL" id="JARJLR010000026">
    <property type="protein sequence ID" value="MDF3840323.1"/>
    <property type="molecule type" value="Genomic_DNA"/>
</dbReference>
<evidence type="ECO:0000256" key="5">
    <source>
        <dbReference type="ARBA" id="ARBA00023136"/>
    </source>
</evidence>
<comment type="subcellular location">
    <subcellularLocation>
        <location evidence="1">Cell membrane</location>
    </subcellularLocation>
</comment>
<keyword evidence="5" id="KW-0472">Membrane</keyword>
<dbReference type="InterPro" id="IPR003122">
    <property type="entry name" value="Tar_rcpt_lig-bd"/>
</dbReference>
<evidence type="ECO:0000256" key="1">
    <source>
        <dbReference type="ARBA" id="ARBA00004236"/>
    </source>
</evidence>
<dbReference type="GO" id="GO:0005886">
    <property type="term" value="C:plasma membrane"/>
    <property type="evidence" value="ECO:0007669"/>
    <property type="project" value="UniProtKB-SubCell"/>
</dbReference>
<evidence type="ECO:0000256" key="4">
    <source>
        <dbReference type="ARBA" id="ARBA00022989"/>
    </source>
</evidence>
<dbReference type="GO" id="GO:0006935">
    <property type="term" value="P:chemotaxis"/>
    <property type="evidence" value="ECO:0007669"/>
    <property type="project" value="InterPro"/>
</dbReference>
<feature type="domain" description="Chemotaxis methyl-accepting receptor Tar-related ligand-binding" evidence="7">
    <location>
        <begin position="1"/>
        <end position="45"/>
    </location>
</feature>
<accession>A0AAW6NYP3</accession>
<proteinExistence type="predicted"/>
<gene>
    <name evidence="8" type="ORF">P3W55_01205</name>
</gene>
<evidence type="ECO:0000259" key="7">
    <source>
        <dbReference type="Pfam" id="PF02203"/>
    </source>
</evidence>
<dbReference type="RefSeq" id="WP_009619449.1">
    <property type="nucleotide sequence ID" value="NZ_JARJLR010000026.1"/>
</dbReference>
<keyword evidence="3" id="KW-0812">Transmembrane</keyword>
<evidence type="ECO:0000313" key="9">
    <source>
        <dbReference type="Proteomes" id="UP001220662"/>
    </source>
</evidence>
<evidence type="ECO:0000313" key="8">
    <source>
        <dbReference type="EMBL" id="MDF3840323.1"/>
    </source>
</evidence>
<dbReference type="GO" id="GO:0007165">
    <property type="term" value="P:signal transduction"/>
    <property type="evidence" value="ECO:0007669"/>
    <property type="project" value="UniProtKB-KW"/>
</dbReference>
<evidence type="ECO:0000256" key="2">
    <source>
        <dbReference type="ARBA" id="ARBA00022475"/>
    </source>
</evidence>
<name>A0AAW6NYP3_9PSED</name>
<evidence type="ECO:0000256" key="6">
    <source>
        <dbReference type="ARBA" id="ARBA00023224"/>
    </source>
</evidence>